<dbReference type="EMBL" id="ML979138">
    <property type="protein sequence ID" value="KAF1913821.1"/>
    <property type="molecule type" value="Genomic_DNA"/>
</dbReference>
<sequence>MNSLVLCSLLFVLLCSYLFRVSCRIRFTTGDVFSYQIMHFSSQGCPSDSVFHSHSCNHDAEKMPSSLLSSHHSRNLKVKGRQLCLV</sequence>
<feature type="chain" id="PRO_5025579751" description="Secreted protein" evidence="1">
    <location>
        <begin position="24"/>
        <end position="86"/>
    </location>
</feature>
<evidence type="ECO:0000256" key="1">
    <source>
        <dbReference type="SAM" id="SignalP"/>
    </source>
</evidence>
<evidence type="ECO:0000313" key="3">
    <source>
        <dbReference type="Proteomes" id="UP000800096"/>
    </source>
</evidence>
<accession>A0A6A5QDX2</accession>
<evidence type="ECO:0008006" key="4">
    <source>
        <dbReference type="Google" id="ProtNLM"/>
    </source>
</evidence>
<keyword evidence="3" id="KW-1185">Reference proteome</keyword>
<feature type="signal peptide" evidence="1">
    <location>
        <begin position="1"/>
        <end position="23"/>
    </location>
</feature>
<reference evidence="2" key="1">
    <citation type="journal article" date="2020" name="Stud. Mycol.">
        <title>101 Dothideomycetes genomes: a test case for predicting lifestyles and emergence of pathogens.</title>
        <authorList>
            <person name="Haridas S."/>
            <person name="Albert R."/>
            <person name="Binder M."/>
            <person name="Bloem J."/>
            <person name="Labutti K."/>
            <person name="Salamov A."/>
            <person name="Andreopoulos B."/>
            <person name="Baker S."/>
            <person name="Barry K."/>
            <person name="Bills G."/>
            <person name="Bluhm B."/>
            <person name="Cannon C."/>
            <person name="Castanera R."/>
            <person name="Culley D."/>
            <person name="Daum C."/>
            <person name="Ezra D."/>
            <person name="Gonzalez J."/>
            <person name="Henrissat B."/>
            <person name="Kuo A."/>
            <person name="Liang C."/>
            <person name="Lipzen A."/>
            <person name="Lutzoni F."/>
            <person name="Magnuson J."/>
            <person name="Mondo S."/>
            <person name="Nolan M."/>
            <person name="Ohm R."/>
            <person name="Pangilinan J."/>
            <person name="Park H.-J."/>
            <person name="Ramirez L."/>
            <person name="Alfaro M."/>
            <person name="Sun H."/>
            <person name="Tritt A."/>
            <person name="Yoshinaga Y."/>
            <person name="Zwiers L.-H."/>
            <person name="Turgeon B."/>
            <person name="Goodwin S."/>
            <person name="Spatafora J."/>
            <person name="Crous P."/>
            <person name="Grigoriev I."/>
        </authorList>
    </citation>
    <scope>NUCLEOTIDE SEQUENCE</scope>
    <source>
        <strain evidence="2">HMLAC05119</strain>
    </source>
</reference>
<protein>
    <recommendedName>
        <fullName evidence="4">Secreted protein</fullName>
    </recommendedName>
</protein>
<name>A0A6A5QDX2_AMPQU</name>
<proteinExistence type="predicted"/>
<dbReference type="AlphaFoldDB" id="A0A6A5QDX2"/>
<gene>
    <name evidence="2" type="ORF">BDU57DRAFT_323673</name>
</gene>
<evidence type="ECO:0000313" key="2">
    <source>
        <dbReference type="EMBL" id="KAF1913821.1"/>
    </source>
</evidence>
<dbReference type="Proteomes" id="UP000800096">
    <property type="component" value="Unassembled WGS sequence"/>
</dbReference>
<keyword evidence="1" id="KW-0732">Signal</keyword>
<organism evidence="2 3">
    <name type="scientific">Ampelomyces quisqualis</name>
    <name type="common">Powdery mildew agent</name>
    <dbReference type="NCBI Taxonomy" id="50730"/>
    <lineage>
        <taxon>Eukaryota</taxon>
        <taxon>Fungi</taxon>
        <taxon>Dikarya</taxon>
        <taxon>Ascomycota</taxon>
        <taxon>Pezizomycotina</taxon>
        <taxon>Dothideomycetes</taxon>
        <taxon>Pleosporomycetidae</taxon>
        <taxon>Pleosporales</taxon>
        <taxon>Pleosporineae</taxon>
        <taxon>Phaeosphaeriaceae</taxon>
        <taxon>Ampelomyces</taxon>
    </lineage>
</organism>